<keyword evidence="7" id="KW-0966">Cell projection</keyword>
<evidence type="ECO:0000256" key="3">
    <source>
        <dbReference type="ARBA" id="ARBA00022574"/>
    </source>
</evidence>
<feature type="domain" description="IFT80/172/WDR35 TPR" evidence="9">
    <location>
        <begin position="628"/>
        <end position="731"/>
    </location>
</feature>
<dbReference type="Pfam" id="PF24762">
    <property type="entry name" value="TPR_IF140-IFT172"/>
    <property type="match status" value="1"/>
</dbReference>
<dbReference type="Pfam" id="PF00400">
    <property type="entry name" value="WD40"/>
    <property type="match status" value="2"/>
</dbReference>
<evidence type="ECO:0000256" key="8">
    <source>
        <dbReference type="ARBA" id="ARBA00038130"/>
    </source>
</evidence>
<dbReference type="InterPro" id="IPR056157">
    <property type="entry name" value="TPR_IFT80_172_dom"/>
</dbReference>
<keyword evidence="5" id="KW-0802">TPR repeat</keyword>
<evidence type="ECO:0000256" key="5">
    <source>
        <dbReference type="ARBA" id="ARBA00022803"/>
    </source>
</evidence>
<evidence type="ECO:0000256" key="2">
    <source>
        <dbReference type="ARBA" id="ARBA00022473"/>
    </source>
</evidence>
<organism evidence="11">
    <name type="scientific">Panstrongylus lignarius</name>
    <dbReference type="NCBI Taxonomy" id="156445"/>
    <lineage>
        <taxon>Eukaryota</taxon>
        <taxon>Metazoa</taxon>
        <taxon>Ecdysozoa</taxon>
        <taxon>Arthropoda</taxon>
        <taxon>Hexapoda</taxon>
        <taxon>Insecta</taxon>
        <taxon>Pterygota</taxon>
        <taxon>Neoptera</taxon>
        <taxon>Paraneoptera</taxon>
        <taxon>Hemiptera</taxon>
        <taxon>Heteroptera</taxon>
        <taxon>Panheteroptera</taxon>
        <taxon>Cimicomorpha</taxon>
        <taxon>Reduviidae</taxon>
        <taxon>Triatominae</taxon>
        <taxon>Panstrongylus</taxon>
    </lineage>
</organism>
<dbReference type="Gene3D" id="1.25.40.470">
    <property type="match status" value="3"/>
</dbReference>
<dbReference type="InterPro" id="IPR056168">
    <property type="entry name" value="TPR_IF140/IFT172/WDR19"/>
</dbReference>
<comment type="similarity">
    <text evidence="8">Belongs to the IFT172 family.</text>
</comment>
<keyword evidence="4" id="KW-0677">Repeat</keyword>
<evidence type="ECO:0000256" key="6">
    <source>
        <dbReference type="ARBA" id="ARBA00023069"/>
    </source>
</evidence>
<evidence type="ECO:0000259" key="10">
    <source>
        <dbReference type="Pfam" id="PF24762"/>
    </source>
</evidence>
<name>A0A224XHN2_9HEMI</name>
<dbReference type="GO" id="GO:0005930">
    <property type="term" value="C:axoneme"/>
    <property type="evidence" value="ECO:0007669"/>
    <property type="project" value="TreeGrafter"/>
</dbReference>
<reference evidence="11" key="1">
    <citation type="journal article" date="2018" name="PLoS Negl. Trop. Dis.">
        <title>An insight into the salivary gland and fat body transcriptome of Panstrongylus lignarius (Hemiptera: Heteroptera), the main vector of Chagas disease in Peru.</title>
        <authorList>
            <person name="Nevoa J.C."/>
            <person name="Mendes M.T."/>
            <person name="da Silva M.V."/>
            <person name="Soares S.C."/>
            <person name="Oliveira C.J.F."/>
            <person name="Ribeiro J.M.C."/>
        </authorList>
    </citation>
    <scope>NUCLEOTIDE SEQUENCE</scope>
</reference>
<keyword evidence="6" id="KW-0969">Cilium</keyword>
<dbReference type="Pfam" id="PF23387">
    <property type="entry name" value="TPR_IFT80_172"/>
    <property type="match status" value="1"/>
</dbReference>
<proteinExistence type="inferred from homology"/>
<sequence length="1750" mass="197904">MQLKYLKNILPAKDGPANIMAMAWSPNNLKLAVCNYDRCVLLFDEHGVRKDKFPTKPANSKNNRMSYWVKGLAFSPDSTKIAVGQTDNIIYIYKLGEEWGDKKVICNKFPQHSPVTCLIWLSEGPIVFGQADGRVRAAHITSNKTQNLYSANSYAVAIVSNIRGTGFLSGHADGSIIRYYVAEDSSIEKQGRIITHPTAPYALAWPANGFIFAAGCDRNVTVYDREGKLFKQFDYPSEKEFTIAVSSPSGQAVATGSFNRIRTYSWSPRKLTWEEVQIKQIDGLYSITALSWKRDGSRIVSGSLCGSVDLFESVIKRTVWKNKFELTYVGASQVLVKPLDDNSRGVILRSRFGYEIDDVRIMGNDRYLVARTPETLLLGDLQRNLLSEVGWPDSGSQEKFYLDNPNVCLIFNAGELTLVEYGNDEILASVRTEFMNPHLISVRLNERKHANSSDDNKKLAYLLDRKTICIVDLVYGMAILQLSHDSKIDWLELNETSHKLLFRDKKMRLSLLDTRSGERQVILSYCTYVQWVPGSDVVVAQSRNNACIWYNIDTPDRVTTFPVRGEIVDIVRENKKTEIISQEGTHQVGYELDEGLVEFGTAVHDSDFGRAILFLESLGTNNQDTEAMWHNLAEITLQLNNIRIALRCYAALGDIPKTHFLNETLQIAEDFAKINGGDGMDCPEVWARMAILNKQLKTAEAVYLEQNMFEKALDMYKQLHKWDEALSLAESSGYMKLPQLKEEYVNWLMKTGQLERAGQIKQESGNYLEAVELYLKGGLSATAARLVTSRPEMLEDEKLMKRLTADLIKGELYQQAGQIYETAGDYVRAMQCYRKGNAFATALHLARHVAPKDVVVLEEEWGDYLVQTKQLDAAINHYIEAGKTLKALDAAIGARQWKKAVQIIQVIEDVSLVSGHYAQLCQHFASVRDYHIAEKLYTHAGLYEDAIKMYFDTGEWEKAYFYGTHHINESKLIDMFLKKAEEVESLARYKDAETIYILCGEVDSAIAMYKKLRQHDQMLRLVKDYRSDLLNMTNLHLARQLEDEGNIAGAEELYVAAGEWTLAVNMLRTNNMWEQAYKVAKQCAGESASQHVAFAWAKHLGGESAVKLLNKYELLPKCVEYACDSNQFEFAFELAKCGMKSKLPEIHHKYALFLEAKDDLEAAEEHFVKSERIRDAVMMYLDHKRWEDAERLAERENQEELIQEVLFAQAVEQFRNKNYQKFETLGLRAHKAESIIQMYKDAGMWMEALRVSRDYLPTKLGSLQSEYDRTVGSRGAKDAGVLVSEARQWESTGQYYTAVKCYLKVNNSNCHDTSTIIKALSEAARITNNYLDGEEAIEAVKLLGSRLIEVKQHNMAAQLYLGVDMIKEAIDALIAIEEWQKALKIVRELEPRYEPYIESRYKESLRLQGRADQLADVDIVSALDLLCEQGQWSKALDVARGHGGGILNKYIALYATHLIKSGSTVKALDLYTQNSPPAVSQNYNIYRRIALDILSTHKNQETYRLWAKLRDMFYQLTEAMNTTSDSGTPIQTEFETLMIISHYYCIRIVARTLPNLSEIAVKISIALLRYSEIIPADKAYYEAGIDCKEAGLSSDAFVFFNHWLDIVEVMEEGEGTVDYSELVSTDFPQQVPLPEKRHISDAEVEAVRDWVLTVSMDRNIETALGTDTRGVYPASLTGVSGPPAIPCLVTGYPILTQRPVTFRRPGAAANPADWSSLTMAHRMVPNNTNLGDILSFVTKWAGPSANQSVI</sequence>
<evidence type="ECO:0000256" key="7">
    <source>
        <dbReference type="ARBA" id="ARBA00023273"/>
    </source>
</evidence>
<dbReference type="Gene3D" id="2.130.10.10">
    <property type="entry name" value="YVTN repeat-like/Quinoprotein amine dehydrogenase"/>
    <property type="match status" value="2"/>
</dbReference>
<dbReference type="GO" id="GO:0042073">
    <property type="term" value="P:intraciliary transport"/>
    <property type="evidence" value="ECO:0007669"/>
    <property type="project" value="TreeGrafter"/>
</dbReference>
<dbReference type="EMBL" id="GFTR01008877">
    <property type="protein sequence ID" value="JAW07549.1"/>
    <property type="molecule type" value="Transcribed_RNA"/>
</dbReference>
<evidence type="ECO:0000256" key="4">
    <source>
        <dbReference type="ARBA" id="ARBA00022737"/>
    </source>
</evidence>
<feature type="domain" description="IF140/IFT172/WDR19 TPR" evidence="10">
    <location>
        <begin position="980"/>
        <end position="1220"/>
    </location>
</feature>
<protein>
    <submittedName>
        <fullName evidence="11">Putative selective lim binding factor</fullName>
    </submittedName>
</protein>
<comment type="subcellular location">
    <subcellularLocation>
        <location evidence="1">Cell projection</location>
        <location evidence="1">Cilium</location>
    </subcellularLocation>
</comment>
<evidence type="ECO:0000313" key="11">
    <source>
        <dbReference type="EMBL" id="JAW07549.1"/>
    </source>
</evidence>
<dbReference type="PANTHER" id="PTHR15722:SF2">
    <property type="entry name" value="INTRAFLAGELLAR TRANSPORT PROTEIN 172 HOMOLOG"/>
    <property type="match status" value="1"/>
</dbReference>
<accession>A0A224XHN2</accession>
<dbReference type="GO" id="GO:0036064">
    <property type="term" value="C:ciliary basal body"/>
    <property type="evidence" value="ECO:0007669"/>
    <property type="project" value="TreeGrafter"/>
</dbReference>
<dbReference type="PANTHER" id="PTHR15722">
    <property type="entry name" value="IFT140/172-RELATED"/>
    <property type="match status" value="1"/>
</dbReference>
<evidence type="ECO:0000259" key="9">
    <source>
        <dbReference type="Pfam" id="PF23387"/>
    </source>
</evidence>
<dbReference type="GO" id="GO:0030992">
    <property type="term" value="C:intraciliary transport particle B"/>
    <property type="evidence" value="ECO:0007669"/>
    <property type="project" value="TreeGrafter"/>
</dbReference>
<dbReference type="InterPro" id="IPR036322">
    <property type="entry name" value="WD40_repeat_dom_sf"/>
</dbReference>
<keyword evidence="2" id="KW-0217">Developmental protein</keyword>
<dbReference type="InterPro" id="IPR001680">
    <property type="entry name" value="WD40_rpt"/>
</dbReference>
<keyword evidence="3" id="KW-0853">WD repeat</keyword>
<dbReference type="SUPFAM" id="SSF50978">
    <property type="entry name" value="WD40 repeat-like"/>
    <property type="match status" value="2"/>
</dbReference>
<evidence type="ECO:0000256" key="1">
    <source>
        <dbReference type="ARBA" id="ARBA00004138"/>
    </source>
</evidence>
<dbReference type="FunFam" id="1.25.40.470:FF:000008">
    <property type="entry name" value="Intraflagellar transport protein 172 homolog"/>
    <property type="match status" value="1"/>
</dbReference>
<dbReference type="SMART" id="SM00320">
    <property type="entry name" value="WD40"/>
    <property type="match status" value="8"/>
</dbReference>
<dbReference type="InterPro" id="IPR015943">
    <property type="entry name" value="WD40/YVTN_repeat-like_dom_sf"/>
</dbReference>